<accession>A0AAF3FSG8</accession>
<sequence length="215" mass="24253">MSAKPDNDSLRQLIVFHTVNISLGLVCSVLATTLIFIFITSTRMLNRKSSIDFQLLFTLSLADFCNCAAITLMGVDRVTLYEDLLDGGSAGSKRAGECAAELWLFFRTIDHDNFKFSTVLFVIWASSLGYAVAYGRRNKKAKYFCGRKAAFGRARFRFSFMRIMFSGYIAGLVLNVTAIELRVSIRIVIEGVASFADKRRVLRNELYMDADEEER</sequence>
<proteinExistence type="predicted"/>
<name>A0AAF3FSG8_9BILA</name>
<dbReference type="AlphaFoldDB" id="A0AAF3FSG8"/>
<feature type="transmembrane region" description="Helical" evidence="1">
    <location>
        <begin position="14"/>
        <end position="39"/>
    </location>
</feature>
<dbReference type="Proteomes" id="UP000887575">
    <property type="component" value="Unassembled WGS sequence"/>
</dbReference>
<evidence type="ECO:0000313" key="3">
    <source>
        <dbReference type="WBParaSite" id="MBELARI_LOCUS8663"/>
    </source>
</evidence>
<evidence type="ECO:0000313" key="2">
    <source>
        <dbReference type="Proteomes" id="UP000887575"/>
    </source>
</evidence>
<protein>
    <submittedName>
        <fullName evidence="3">Uncharacterized protein</fullName>
    </submittedName>
</protein>
<keyword evidence="1" id="KW-1133">Transmembrane helix</keyword>
<evidence type="ECO:0000256" key="1">
    <source>
        <dbReference type="SAM" id="Phobius"/>
    </source>
</evidence>
<feature type="transmembrane region" description="Helical" evidence="1">
    <location>
        <begin position="51"/>
        <end position="75"/>
    </location>
</feature>
<feature type="transmembrane region" description="Helical" evidence="1">
    <location>
        <begin position="156"/>
        <end position="179"/>
    </location>
</feature>
<keyword evidence="1" id="KW-0812">Transmembrane</keyword>
<keyword evidence="2" id="KW-1185">Reference proteome</keyword>
<dbReference type="WBParaSite" id="MBELARI_LOCUS8663">
    <property type="protein sequence ID" value="MBELARI_LOCUS8663"/>
    <property type="gene ID" value="MBELARI_LOCUS8663"/>
</dbReference>
<reference evidence="3" key="1">
    <citation type="submission" date="2024-02" db="UniProtKB">
        <authorList>
            <consortium name="WormBaseParasite"/>
        </authorList>
    </citation>
    <scope>IDENTIFICATION</scope>
</reference>
<feature type="transmembrane region" description="Helical" evidence="1">
    <location>
        <begin position="114"/>
        <end position="135"/>
    </location>
</feature>
<organism evidence="2 3">
    <name type="scientific">Mesorhabditis belari</name>
    <dbReference type="NCBI Taxonomy" id="2138241"/>
    <lineage>
        <taxon>Eukaryota</taxon>
        <taxon>Metazoa</taxon>
        <taxon>Ecdysozoa</taxon>
        <taxon>Nematoda</taxon>
        <taxon>Chromadorea</taxon>
        <taxon>Rhabditida</taxon>
        <taxon>Rhabditina</taxon>
        <taxon>Rhabditomorpha</taxon>
        <taxon>Rhabditoidea</taxon>
        <taxon>Rhabditidae</taxon>
        <taxon>Mesorhabditinae</taxon>
        <taxon>Mesorhabditis</taxon>
    </lineage>
</organism>
<keyword evidence="1" id="KW-0472">Membrane</keyword>